<organism evidence="1 2">
    <name type="scientific">Vaccinium darrowii</name>
    <dbReference type="NCBI Taxonomy" id="229202"/>
    <lineage>
        <taxon>Eukaryota</taxon>
        <taxon>Viridiplantae</taxon>
        <taxon>Streptophyta</taxon>
        <taxon>Embryophyta</taxon>
        <taxon>Tracheophyta</taxon>
        <taxon>Spermatophyta</taxon>
        <taxon>Magnoliopsida</taxon>
        <taxon>eudicotyledons</taxon>
        <taxon>Gunneridae</taxon>
        <taxon>Pentapetalae</taxon>
        <taxon>asterids</taxon>
        <taxon>Ericales</taxon>
        <taxon>Ericaceae</taxon>
        <taxon>Vaccinioideae</taxon>
        <taxon>Vaccinieae</taxon>
        <taxon>Vaccinium</taxon>
    </lineage>
</organism>
<name>A0ACB7Y8G0_9ERIC</name>
<dbReference type="Proteomes" id="UP000828048">
    <property type="component" value="Chromosome 7"/>
</dbReference>
<comment type="caution">
    <text evidence="1">The sequence shown here is derived from an EMBL/GenBank/DDBJ whole genome shotgun (WGS) entry which is preliminary data.</text>
</comment>
<evidence type="ECO:0000313" key="2">
    <source>
        <dbReference type="Proteomes" id="UP000828048"/>
    </source>
</evidence>
<protein>
    <submittedName>
        <fullName evidence="1">Uncharacterized protein</fullName>
    </submittedName>
</protein>
<accession>A0ACB7Y8G0</accession>
<keyword evidence="2" id="KW-1185">Reference proteome</keyword>
<dbReference type="EMBL" id="CM037157">
    <property type="protein sequence ID" value="KAH7849801.1"/>
    <property type="molecule type" value="Genomic_DNA"/>
</dbReference>
<proteinExistence type="predicted"/>
<sequence>MDQIGMVTLQQPLPIATGAKPGSTCGQGRSVPLTASLPDKKMVRRTLKIKYRVVSVMFDHQQHFGRRFEGAAKSFRATRICRKHGINPVSRLKLIHKQHGIQQWPFRQKWATRKGFSLGDERPFEVSSLYMDNQMSKCARSSPRTLALPDGGEIVGPISSSSSEFVGTNDRPHLVRQDQSGSTASHYERKNTREIDLMLAYPCLRAPVGSTRAIGGHVELKTTNMKHLMLQPTKDILSRQIRVAPAYGGRHKNAGKGLANYLAWKPFEEHQESRFHKLNSLARKSFKVLDVLLLWEQSNNIRHFVLRRRLELKRWVRLKKSQDLPRTLQMNCSGSLTAQSASSLHWPISLPDGGRDHEQHFSSRCDYAANSLGAKPICEQHGFNLVSTVKCIGRQYGIHRSTFRQGFSFGGERPAGVLSPSMEEKVVSRLQFLYISWLARSSRHPLALRSGSEILGHIAFSSSELAANNGAHPGRQDKCGSSASRPNKERGKQKMGKGHIPVQLVTRNSKNILAEAVKMLCRSLALGCPPLGASIDIMGFTGGHIREARVSKKNPDQLEGQTTQSTAHPNANALVETHPNANALVSPLPQPSSTHMSSENEDWRYLLASREEALWKGHVYESSDFVELIMVPNVLVAA</sequence>
<reference evidence="1 2" key="1">
    <citation type="journal article" date="2021" name="Hortic Res">
        <title>High-quality reference genome and annotation aids understanding of berry development for evergreen blueberry (Vaccinium darrowii).</title>
        <authorList>
            <person name="Yu J."/>
            <person name="Hulse-Kemp A.M."/>
            <person name="Babiker E."/>
            <person name="Staton M."/>
        </authorList>
    </citation>
    <scope>NUCLEOTIDE SEQUENCE [LARGE SCALE GENOMIC DNA]</scope>
    <source>
        <strain evidence="2">cv. NJ 8807/NJ 8810</strain>
        <tissue evidence="1">Young leaf</tissue>
    </source>
</reference>
<gene>
    <name evidence="1" type="ORF">Vadar_023203</name>
</gene>
<evidence type="ECO:0000313" key="1">
    <source>
        <dbReference type="EMBL" id="KAH7849801.1"/>
    </source>
</evidence>